<proteinExistence type="predicted"/>
<accession>A0A9Q1IDQ3</accession>
<dbReference type="AlphaFoldDB" id="A0A9Q1IDQ3"/>
<keyword evidence="3" id="KW-1185">Reference proteome</keyword>
<organism evidence="2 3">
    <name type="scientific">Synaphobranchus kaupii</name>
    <name type="common">Kaup's arrowtooth eel</name>
    <dbReference type="NCBI Taxonomy" id="118154"/>
    <lineage>
        <taxon>Eukaryota</taxon>
        <taxon>Metazoa</taxon>
        <taxon>Chordata</taxon>
        <taxon>Craniata</taxon>
        <taxon>Vertebrata</taxon>
        <taxon>Euteleostomi</taxon>
        <taxon>Actinopterygii</taxon>
        <taxon>Neopterygii</taxon>
        <taxon>Teleostei</taxon>
        <taxon>Anguilliformes</taxon>
        <taxon>Synaphobranchidae</taxon>
        <taxon>Synaphobranchus</taxon>
    </lineage>
</organism>
<gene>
    <name evidence="2" type="ORF">SKAU_G00392240</name>
</gene>
<evidence type="ECO:0000313" key="2">
    <source>
        <dbReference type="EMBL" id="KAJ8335882.1"/>
    </source>
</evidence>
<evidence type="ECO:0000256" key="1">
    <source>
        <dbReference type="SAM" id="MobiDB-lite"/>
    </source>
</evidence>
<evidence type="ECO:0000313" key="3">
    <source>
        <dbReference type="Proteomes" id="UP001152622"/>
    </source>
</evidence>
<feature type="region of interest" description="Disordered" evidence="1">
    <location>
        <begin position="43"/>
        <end position="64"/>
    </location>
</feature>
<protein>
    <submittedName>
        <fullName evidence="2">Uncharacterized protein</fullName>
    </submittedName>
</protein>
<reference evidence="2" key="1">
    <citation type="journal article" date="2023" name="Science">
        <title>Genome structures resolve the early diversification of teleost fishes.</title>
        <authorList>
            <person name="Parey E."/>
            <person name="Louis A."/>
            <person name="Montfort J."/>
            <person name="Bouchez O."/>
            <person name="Roques C."/>
            <person name="Iampietro C."/>
            <person name="Lluch J."/>
            <person name="Castinel A."/>
            <person name="Donnadieu C."/>
            <person name="Desvignes T."/>
            <person name="Floi Bucao C."/>
            <person name="Jouanno E."/>
            <person name="Wen M."/>
            <person name="Mejri S."/>
            <person name="Dirks R."/>
            <person name="Jansen H."/>
            <person name="Henkel C."/>
            <person name="Chen W.J."/>
            <person name="Zahm M."/>
            <person name="Cabau C."/>
            <person name="Klopp C."/>
            <person name="Thompson A.W."/>
            <person name="Robinson-Rechavi M."/>
            <person name="Braasch I."/>
            <person name="Lecointre G."/>
            <person name="Bobe J."/>
            <person name="Postlethwait J.H."/>
            <person name="Berthelot C."/>
            <person name="Roest Crollius H."/>
            <person name="Guiguen Y."/>
        </authorList>
    </citation>
    <scope>NUCLEOTIDE SEQUENCE</scope>
    <source>
        <strain evidence="2">WJC10195</strain>
    </source>
</reference>
<comment type="caution">
    <text evidence="2">The sequence shown here is derived from an EMBL/GenBank/DDBJ whole genome shotgun (WGS) entry which is preliminary data.</text>
</comment>
<sequence>MPGTTGKPSSDAITIAGGSRRTVDEVGGCGFALHFSLTVTVPHIPRPAGNNHLHRKESTKRGEPQTIFIASEGRASYTAHAERGVAVVQGQGTLADLNTRLPGGALAATPVGTGTLAIRLRTTRHTDINQALPL</sequence>
<dbReference type="EMBL" id="JAINUF010000020">
    <property type="protein sequence ID" value="KAJ8335882.1"/>
    <property type="molecule type" value="Genomic_DNA"/>
</dbReference>
<dbReference type="Proteomes" id="UP001152622">
    <property type="component" value="Chromosome 20"/>
</dbReference>
<name>A0A9Q1IDQ3_SYNKA</name>